<gene>
    <name evidence="2" type="ORF">I8D64_04005</name>
</gene>
<proteinExistence type="predicted"/>
<organism evidence="2 3">
    <name type="scientific">Brachybacterium halotolerans</name>
    <dbReference type="NCBI Taxonomy" id="2795215"/>
    <lineage>
        <taxon>Bacteria</taxon>
        <taxon>Bacillati</taxon>
        <taxon>Actinomycetota</taxon>
        <taxon>Actinomycetes</taxon>
        <taxon>Micrococcales</taxon>
        <taxon>Dermabacteraceae</taxon>
        <taxon>Brachybacterium</taxon>
    </lineage>
</organism>
<comment type="caution">
    <text evidence="2">The sequence shown here is derived from an EMBL/GenBank/DDBJ whole genome shotgun (WGS) entry which is preliminary data.</text>
</comment>
<feature type="region of interest" description="Disordered" evidence="1">
    <location>
        <begin position="1"/>
        <end position="20"/>
    </location>
</feature>
<dbReference type="RefSeq" id="WP_200501161.1">
    <property type="nucleotide sequence ID" value="NZ_JAEDAJ010000001.1"/>
</dbReference>
<dbReference type="EMBL" id="JAEDAJ010000001">
    <property type="protein sequence ID" value="MBK0330560.1"/>
    <property type="molecule type" value="Genomic_DNA"/>
</dbReference>
<protein>
    <submittedName>
        <fullName evidence="2">Uncharacterized protein</fullName>
    </submittedName>
</protein>
<accession>A0ABS1B7D3</accession>
<evidence type="ECO:0000313" key="3">
    <source>
        <dbReference type="Proteomes" id="UP000612352"/>
    </source>
</evidence>
<reference evidence="2 3" key="1">
    <citation type="submission" date="2020-12" db="EMBL/GenBank/DDBJ databases">
        <title>Brachybacterium sp. MASK1Z-5, whole genome shotgun sequence.</title>
        <authorList>
            <person name="Tuo L."/>
        </authorList>
    </citation>
    <scope>NUCLEOTIDE SEQUENCE [LARGE SCALE GENOMIC DNA]</scope>
    <source>
        <strain evidence="2 3">MASK1Z-5</strain>
    </source>
</reference>
<sequence length="334" mass="36818">MTHTTHAPMDPADSEDADRISGAEDADFWEGHPCGRTWWEGGEARPFEDDVATPWFLPPTSSLLEEEEIDDLEWVRQAAAIPFVQRCRLLRDYVGDGRPLTDSGVLPNAAVRELKQRAGIVRPGGRLREIPELFGPWVVLLNLGVLVEDDSRRVRRCSAERRRVRGALDEADEPLGELDGEVDGVLAIAELLHVLSRCCPGHGGFRDTGLLLESLLAATCEDGVTLPELPADGCLDEAAIARLFRGIGANSAITRVPIDECRGEVDLQALAHLADAQRDLFLLQAYGILGVSELGRSGIVFRAPRPVRTAVALLALRRQQEEDDRRDVRETFPR</sequence>
<dbReference type="Proteomes" id="UP000612352">
    <property type="component" value="Unassembled WGS sequence"/>
</dbReference>
<name>A0ABS1B7D3_9MICO</name>
<evidence type="ECO:0000313" key="2">
    <source>
        <dbReference type="EMBL" id="MBK0330560.1"/>
    </source>
</evidence>
<keyword evidence="3" id="KW-1185">Reference proteome</keyword>
<evidence type="ECO:0000256" key="1">
    <source>
        <dbReference type="SAM" id="MobiDB-lite"/>
    </source>
</evidence>